<keyword evidence="1" id="KW-0732">Signal</keyword>
<reference evidence="2 3" key="1">
    <citation type="submission" date="2020-06" db="EMBL/GenBank/DDBJ databases">
        <title>Sulfitobacter algicola sp. nov., isolated from green algae.</title>
        <authorList>
            <person name="Wang C."/>
        </authorList>
    </citation>
    <scope>NUCLEOTIDE SEQUENCE [LARGE SCALE GENOMIC DNA]</scope>
    <source>
        <strain evidence="2 3">1151</strain>
    </source>
</reference>
<keyword evidence="3" id="KW-1185">Reference proteome</keyword>
<proteinExistence type="predicted"/>
<dbReference type="InterPro" id="IPR032347">
    <property type="entry name" value="DUF4864"/>
</dbReference>
<gene>
    <name evidence="2" type="ORF">HRQ87_13685</name>
</gene>
<accession>A0ABX2IZP5</accession>
<sequence>MTRIILTIALCLSLITTSFAQETREPGIEQIISNQLEAFKQDDFETAFTFASPNIRNLFQTPQNFGSMVRQGYPMVWRPSDVTYLERRTISGAIWQKVQIKDAAGATHLLDYQMVMTESGWRINGVQLLQKPDVGV</sequence>
<protein>
    <submittedName>
        <fullName evidence="2">DUF4864 domain-containing protein</fullName>
    </submittedName>
</protein>
<dbReference type="RefSeq" id="WP_174139003.1">
    <property type="nucleotide sequence ID" value="NZ_JABUFE010000008.1"/>
</dbReference>
<dbReference type="Pfam" id="PF16156">
    <property type="entry name" value="DUF4864"/>
    <property type="match status" value="1"/>
</dbReference>
<feature type="signal peptide" evidence="1">
    <location>
        <begin position="1"/>
        <end position="20"/>
    </location>
</feature>
<dbReference type="EMBL" id="JABUFE010000008">
    <property type="protein sequence ID" value="NSX55853.1"/>
    <property type="molecule type" value="Genomic_DNA"/>
</dbReference>
<organism evidence="2 3">
    <name type="scientific">Parasulfitobacter algicola</name>
    <dbReference type="NCBI Taxonomy" id="2614809"/>
    <lineage>
        <taxon>Bacteria</taxon>
        <taxon>Pseudomonadati</taxon>
        <taxon>Pseudomonadota</taxon>
        <taxon>Alphaproteobacteria</taxon>
        <taxon>Rhodobacterales</taxon>
        <taxon>Roseobacteraceae</taxon>
        <taxon>Parasulfitobacter</taxon>
    </lineage>
</organism>
<evidence type="ECO:0000313" key="3">
    <source>
        <dbReference type="Proteomes" id="UP000777935"/>
    </source>
</evidence>
<name>A0ABX2IZP5_9RHOB</name>
<comment type="caution">
    <text evidence="2">The sequence shown here is derived from an EMBL/GenBank/DDBJ whole genome shotgun (WGS) entry which is preliminary data.</text>
</comment>
<evidence type="ECO:0000256" key="1">
    <source>
        <dbReference type="SAM" id="SignalP"/>
    </source>
</evidence>
<dbReference type="Proteomes" id="UP000777935">
    <property type="component" value="Unassembled WGS sequence"/>
</dbReference>
<evidence type="ECO:0000313" key="2">
    <source>
        <dbReference type="EMBL" id="NSX55853.1"/>
    </source>
</evidence>
<feature type="chain" id="PRO_5045422097" evidence="1">
    <location>
        <begin position="21"/>
        <end position="136"/>
    </location>
</feature>